<dbReference type="SUPFAM" id="SSF53300">
    <property type="entry name" value="vWA-like"/>
    <property type="match status" value="1"/>
</dbReference>
<evidence type="ECO:0000256" key="9">
    <source>
        <dbReference type="ARBA" id="ARBA00023180"/>
    </source>
</evidence>
<accession>A0A9Q0E8Y2</accession>
<proteinExistence type="predicted"/>
<keyword evidence="6" id="KW-1133">Transmembrane helix</keyword>
<evidence type="ECO:0000256" key="6">
    <source>
        <dbReference type="ARBA" id="ARBA00022989"/>
    </source>
</evidence>
<evidence type="ECO:0000256" key="1">
    <source>
        <dbReference type="ARBA" id="ARBA00004479"/>
    </source>
</evidence>
<keyword evidence="2" id="KW-0812">Transmembrane</keyword>
<evidence type="ECO:0000256" key="4">
    <source>
        <dbReference type="ARBA" id="ARBA00022729"/>
    </source>
</evidence>
<keyword evidence="7" id="KW-0472">Membrane</keyword>
<dbReference type="InterPro" id="IPR051173">
    <property type="entry name" value="Ca_channel_alpha-2/delta"/>
</dbReference>
<keyword evidence="3" id="KW-0479">Metal-binding</keyword>
<dbReference type="InterPro" id="IPR036465">
    <property type="entry name" value="vWFA_dom_sf"/>
</dbReference>
<organism evidence="12 13">
    <name type="scientific">Muraenolepis orangiensis</name>
    <name type="common">Patagonian moray cod</name>
    <dbReference type="NCBI Taxonomy" id="630683"/>
    <lineage>
        <taxon>Eukaryota</taxon>
        <taxon>Metazoa</taxon>
        <taxon>Chordata</taxon>
        <taxon>Craniata</taxon>
        <taxon>Vertebrata</taxon>
        <taxon>Euteleostomi</taxon>
        <taxon>Actinopterygii</taxon>
        <taxon>Neopterygii</taxon>
        <taxon>Teleostei</taxon>
        <taxon>Neoteleostei</taxon>
        <taxon>Acanthomorphata</taxon>
        <taxon>Zeiogadaria</taxon>
        <taxon>Gadariae</taxon>
        <taxon>Gadiformes</taxon>
        <taxon>Muraenolepidoidei</taxon>
        <taxon>Muraenolepididae</taxon>
        <taxon>Muraenolepis</taxon>
    </lineage>
</organism>
<dbReference type="InterPro" id="IPR013680">
    <property type="entry name" value="VDCC_a2/dsu"/>
</dbReference>
<keyword evidence="5" id="KW-0106">Calcium</keyword>
<evidence type="ECO:0000256" key="3">
    <source>
        <dbReference type="ARBA" id="ARBA00022723"/>
    </source>
</evidence>
<name>A0A9Q0E8Y2_9TELE</name>
<feature type="domain" description="VWA N-terminal" evidence="10">
    <location>
        <begin position="12"/>
        <end position="91"/>
    </location>
</feature>
<dbReference type="OrthoDB" id="10054666at2759"/>
<dbReference type="GO" id="GO:0005891">
    <property type="term" value="C:voltage-gated calcium channel complex"/>
    <property type="evidence" value="ECO:0007669"/>
    <property type="project" value="TreeGrafter"/>
</dbReference>
<feature type="domain" description="Voltage-dependent calcium channel alpha-2/delta subunit conserved region" evidence="11">
    <location>
        <begin position="393"/>
        <end position="470"/>
    </location>
</feature>
<evidence type="ECO:0000313" key="12">
    <source>
        <dbReference type="EMBL" id="KAJ3602018.1"/>
    </source>
</evidence>
<evidence type="ECO:0000256" key="7">
    <source>
        <dbReference type="ARBA" id="ARBA00023136"/>
    </source>
</evidence>
<protein>
    <submittedName>
        <fullName evidence="12">Uncharacterized protein</fullName>
    </submittedName>
</protein>
<keyword evidence="8" id="KW-1015">Disulfide bond</keyword>
<dbReference type="Pfam" id="PF08473">
    <property type="entry name" value="VGCC_alpha2"/>
    <property type="match status" value="2"/>
</dbReference>
<keyword evidence="4" id="KW-0732">Signal</keyword>
<dbReference type="GO" id="GO:0005245">
    <property type="term" value="F:voltage-gated calcium channel activity"/>
    <property type="evidence" value="ECO:0007669"/>
    <property type="project" value="TreeGrafter"/>
</dbReference>
<dbReference type="PANTHER" id="PTHR10166">
    <property type="entry name" value="VOLTAGE-DEPENDENT CALCIUM CHANNEL SUBUNIT ALPHA-2/DELTA-RELATED"/>
    <property type="match status" value="1"/>
</dbReference>
<feature type="domain" description="Voltage-dependent calcium channel alpha-2/delta subunit conserved region" evidence="11">
    <location>
        <begin position="280"/>
        <end position="363"/>
    </location>
</feature>
<evidence type="ECO:0000256" key="8">
    <source>
        <dbReference type="ARBA" id="ARBA00023157"/>
    </source>
</evidence>
<gene>
    <name evidence="12" type="ORF">NHX12_029778</name>
</gene>
<keyword evidence="9" id="KW-0325">Glycoprotein</keyword>
<reference evidence="12" key="1">
    <citation type="submission" date="2022-07" db="EMBL/GenBank/DDBJ databases">
        <title>Chromosome-level genome of Muraenolepis orangiensis.</title>
        <authorList>
            <person name="Kim J."/>
        </authorList>
    </citation>
    <scope>NUCLEOTIDE SEQUENCE</scope>
    <source>
        <strain evidence="12">KU_S4_2022</strain>
        <tissue evidence="12">Muscle</tissue>
    </source>
</reference>
<dbReference type="Pfam" id="PF08399">
    <property type="entry name" value="VWA_N"/>
    <property type="match status" value="1"/>
</dbReference>
<dbReference type="EMBL" id="JANIIK010000046">
    <property type="protein sequence ID" value="KAJ3602018.1"/>
    <property type="molecule type" value="Genomic_DNA"/>
</dbReference>
<comment type="caution">
    <text evidence="12">The sequence shown here is derived from an EMBL/GenBank/DDBJ whole genome shotgun (WGS) entry which is preliminary data.</text>
</comment>
<dbReference type="Gene3D" id="3.40.50.410">
    <property type="entry name" value="von Willebrand factor, type A domain"/>
    <property type="match status" value="1"/>
</dbReference>
<evidence type="ECO:0000313" key="13">
    <source>
        <dbReference type="Proteomes" id="UP001148018"/>
    </source>
</evidence>
<dbReference type="PANTHER" id="PTHR10166:SF69">
    <property type="entry name" value="CALCIUM CHANNEL, VOLTAGE-DEPENDENT, ALPHA 2_DELTA SUBUNIT 2 ISOFORM X1"/>
    <property type="match status" value="1"/>
</dbReference>
<evidence type="ECO:0000259" key="10">
    <source>
        <dbReference type="Pfam" id="PF08399"/>
    </source>
</evidence>
<evidence type="ECO:0000256" key="5">
    <source>
        <dbReference type="ARBA" id="ARBA00022837"/>
    </source>
</evidence>
<evidence type="ECO:0000256" key="2">
    <source>
        <dbReference type="ARBA" id="ARBA00022692"/>
    </source>
</evidence>
<dbReference type="Proteomes" id="UP001148018">
    <property type="component" value="Unassembled WGS sequence"/>
</dbReference>
<comment type="subcellular location">
    <subcellularLocation>
        <location evidence="1">Membrane</location>
        <topology evidence="1">Single-pass type I membrane protein</topology>
    </subcellularLocation>
</comment>
<dbReference type="InterPro" id="IPR013608">
    <property type="entry name" value="VWA_N"/>
</dbReference>
<sequence length="470" mass="53526">MDGDGDMENPSHIKLEFVYDPNFKNNVNYSYTAVQIPTDIYKGAPVILNELNWTQALEKVFMENSREDPSLLWQSFGSATGVTRYYPATPWRAPDKIDLYDVRRRPWSGSVSGLTLKLIKASVMEMLDTLSDDDYVNVARFNEKAEAVVPCFKHLVQANIRNKNIFKDAVDQMNAKGYYFEIRSICAIRINTQEYLDVLGRPMVLAGNIAKQVQWTNVYQDTLLDDLPEPVTLDFLDAEVADSNKEEIRRQMIDGRPGEMQIKTLVKSIDEDMYFWLQGDQGIIHNLILDSGIIGQLASRVWKNKDINSYGFLAVFASTDGGVTRVFPNMAADSWDEDPEPFNSNYYRRSLDNKGYMFRAPRRSLVGVKLDLEAWVDKFKILASNVSDSRQGSHKRDHWKKVGLFFGDVDPYLMHALYNNSIYARLQTFQFQSACEPISSSHTGAAARGIFVPSIADMLSLAWWTSAVAW</sequence>
<keyword evidence="13" id="KW-1185">Reference proteome</keyword>
<dbReference type="GO" id="GO:0046872">
    <property type="term" value="F:metal ion binding"/>
    <property type="evidence" value="ECO:0007669"/>
    <property type="project" value="UniProtKB-KW"/>
</dbReference>
<dbReference type="AlphaFoldDB" id="A0A9Q0E8Y2"/>
<evidence type="ECO:0000259" key="11">
    <source>
        <dbReference type="Pfam" id="PF08473"/>
    </source>
</evidence>